<keyword evidence="2" id="KW-1133">Transmembrane helix</keyword>
<dbReference type="HOGENOM" id="CLU_1270100_0_0_11"/>
<dbReference type="EMBL" id="CP008953">
    <property type="protein sequence ID" value="AIG80398.1"/>
    <property type="molecule type" value="Genomic_DNA"/>
</dbReference>
<proteinExistence type="predicted"/>
<dbReference type="eggNOG" id="COG2020">
    <property type="taxonomic scope" value="Bacteria"/>
</dbReference>
<evidence type="ECO:0000313" key="4">
    <source>
        <dbReference type="Proteomes" id="UP000028492"/>
    </source>
</evidence>
<keyword evidence="2" id="KW-0472">Membrane</keyword>
<feature type="transmembrane region" description="Helical" evidence="2">
    <location>
        <begin position="79"/>
        <end position="99"/>
    </location>
</feature>
<dbReference type="STRING" id="208439.AJAP_38055"/>
<dbReference type="Proteomes" id="UP000028492">
    <property type="component" value="Chromosome"/>
</dbReference>
<evidence type="ECO:0000256" key="2">
    <source>
        <dbReference type="SAM" id="Phobius"/>
    </source>
</evidence>
<reference evidence="3 4" key="1">
    <citation type="journal article" date="2014" name="J. Biotechnol.">
        <title>Complete genome sequence of the actinobacterium Amycolatopsis japonica MG417-CF17(T) (=DSM 44213T) producing (S,S)-N,N'-ethylenediaminedisuccinic acid.</title>
        <authorList>
            <person name="Stegmann E."/>
            <person name="Albersmeier A."/>
            <person name="Spohn M."/>
            <person name="Gert H."/>
            <person name="Weber T."/>
            <person name="Wohlleben W."/>
            <person name="Kalinowski J."/>
            <person name="Ruckert C."/>
        </authorList>
    </citation>
    <scope>NUCLEOTIDE SEQUENCE [LARGE SCALE GENOMIC DNA]</scope>
    <source>
        <strain evidence="4">MG417-CF17 (DSM 44213)</strain>
    </source>
</reference>
<gene>
    <name evidence="3" type="ORF">AJAP_38055</name>
</gene>
<feature type="region of interest" description="Disordered" evidence="1">
    <location>
        <begin position="196"/>
        <end position="217"/>
    </location>
</feature>
<feature type="transmembrane region" description="Helical" evidence="2">
    <location>
        <begin position="6"/>
        <end position="22"/>
    </location>
</feature>
<feature type="transmembrane region" description="Helical" evidence="2">
    <location>
        <begin position="43"/>
        <end position="67"/>
    </location>
</feature>
<dbReference type="KEGG" id="aja:AJAP_38055"/>
<dbReference type="AlphaFoldDB" id="A0A075V557"/>
<protein>
    <submittedName>
        <fullName evidence="3">Putative membrane protein</fullName>
    </submittedName>
</protein>
<keyword evidence="4" id="KW-1185">Reference proteome</keyword>
<name>A0A075V557_9PSEU</name>
<organism evidence="3 4">
    <name type="scientific">Amycolatopsis japonica</name>
    <dbReference type="NCBI Taxonomy" id="208439"/>
    <lineage>
        <taxon>Bacteria</taxon>
        <taxon>Bacillati</taxon>
        <taxon>Actinomycetota</taxon>
        <taxon>Actinomycetes</taxon>
        <taxon>Pseudonocardiales</taxon>
        <taxon>Pseudonocardiaceae</taxon>
        <taxon>Amycolatopsis</taxon>
        <taxon>Amycolatopsis japonica group</taxon>
    </lineage>
</organism>
<evidence type="ECO:0000313" key="3">
    <source>
        <dbReference type="EMBL" id="AIG80398.1"/>
    </source>
</evidence>
<feature type="region of interest" description="Disordered" evidence="1">
    <location>
        <begin position="107"/>
        <end position="179"/>
    </location>
</feature>
<accession>A0A075V557</accession>
<keyword evidence="2" id="KW-0812">Transmembrane</keyword>
<sequence>MAAVALLVYLTYLGLAFGMRSWQQYRCTGDVGFRGVSGRPGSLEWWGGALFAVAVVLGLVAPALQLASVVGPWAVLDAAGVHVLGLLLTLAGVVGTLAAQQSMGTSWRIGRRSNRSDPSGHQRRVPLGPQPSVHRDDRRRAGNHAAGTEPGCLRRFSRAGRGDRDPGPRRGGALPTDGPWLRLSRLRVANRQVPAGIGASGLSGSGWVTGDRCPMRP</sequence>
<evidence type="ECO:0000256" key="1">
    <source>
        <dbReference type="SAM" id="MobiDB-lite"/>
    </source>
</evidence>